<protein>
    <submittedName>
        <fullName evidence="3">Exopolyphosphatase / guanosine-5'-triphosphate,3'-diphosphate pyrophosphatase</fullName>
    </submittedName>
</protein>
<dbReference type="Proteomes" id="UP000198788">
    <property type="component" value="Unassembled WGS sequence"/>
</dbReference>
<dbReference type="Gene3D" id="1.10.3210.10">
    <property type="entry name" value="Hypothetical protein af1432"/>
    <property type="match status" value="1"/>
</dbReference>
<evidence type="ECO:0000259" key="1">
    <source>
        <dbReference type="Pfam" id="PF02541"/>
    </source>
</evidence>
<organism evidence="3 4">
    <name type="scientific">Brevundimonas viscosa</name>
    <dbReference type="NCBI Taxonomy" id="871741"/>
    <lineage>
        <taxon>Bacteria</taxon>
        <taxon>Pseudomonadati</taxon>
        <taxon>Pseudomonadota</taxon>
        <taxon>Alphaproteobacteria</taxon>
        <taxon>Caulobacterales</taxon>
        <taxon>Caulobacteraceae</taxon>
        <taxon>Brevundimonas</taxon>
    </lineage>
</organism>
<evidence type="ECO:0000259" key="2">
    <source>
        <dbReference type="Pfam" id="PF21697"/>
    </source>
</evidence>
<dbReference type="Pfam" id="PF21697">
    <property type="entry name" value="Ppx_C"/>
    <property type="match status" value="1"/>
</dbReference>
<dbReference type="SUPFAM" id="SSF53067">
    <property type="entry name" value="Actin-like ATPase domain"/>
    <property type="match status" value="2"/>
</dbReference>
<dbReference type="Pfam" id="PF02541">
    <property type="entry name" value="Ppx-GppA"/>
    <property type="match status" value="1"/>
</dbReference>
<feature type="domain" description="Ppx/GppA phosphatase N-terminal" evidence="1">
    <location>
        <begin position="34"/>
        <end position="301"/>
    </location>
</feature>
<dbReference type="EMBL" id="FOZV01000002">
    <property type="protein sequence ID" value="SFS41802.1"/>
    <property type="molecule type" value="Genomic_DNA"/>
</dbReference>
<proteinExistence type="predicted"/>
<feature type="domain" description="Exopolyphosphatase C-terminal" evidence="2">
    <location>
        <begin position="352"/>
        <end position="495"/>
    </location>
</feature>
<dbReference type="InterPro" id="IPR050273">
    <property type="entry name" value="GppA/Ppx_hydrolase"/>
</dbReference>
<dbReference type="Gene3D" id="3.30.420.150">
    <property type="entry name" value="Exopolyphosphatase. Domain 2"/>
    <property type="match status" value="1"/>
</dbReference>
<dbReference type="CDD" id="cd24052">
    <property type="entry name" value="ASKHA_NBD_HpPPX-GppA-like"/>
    <property type="match status" value="1"/>
</dbReference>
<dbReference type="Gene3D" id="3.30.420.40">
    <property type="match status" value="1"/>
</dbReference>
<dbReference type="GO" id="GO:0016462">
    <property type="term" value="F:pyrophosphatase activity"/>
    <property type="evidence" value="ECO:0007669"/>
    <property type="project" value="TreeGrafter"/>
</dbReference>
<reference evidence="4" key="1">
    <citation type="submission" date="2016-10" db="EMBL/GenBank/DDBJ databases">
        <authorList>
            <person name="Varghese N."/>
            <person name="Submissions S."/>
        </authorList>
    </citation>
    <scope>NUCLEOTIDE SEQUENCE [LARGE SCALE GENOMIC DNA]</scope>
    <source>
        <strain evidence="4">CGMCC 1.10683</strain>
    </source>
</reference>
<dbReference type="OrthoDB" id="3698573at2"/>
<accession>A0A1I6PNL9</accession>
<dbReference type="InterPro" id="IPR043129">
    <property type="entry name" value="ATPase_NBD"/>
</dbReference>
<gene>
    <name evidence="3" type="ORF">SAMN05192570_1133</name>
</gene>
<name>A0A1I6PNL9_9CAUL</name>
<dbReference type="SUPFAM" id="SSF109604">
    <property type="entry name" value="HD-domain/PDEase-like"/>
    <property type="match status" value="1"/>
</dbReference>
<dbReference type="PANTHER" id="PTHR30005">
    <property type="entry name" value="EXOPOLYPHOSPHATASE"/>
    <property type="match status" value="1"/>
</dbReference>
<evidence type="ECO:0000313" key="4">
    <source>
        <dbReference type="Proteomes" id="UP000198788"/>
    </source>
</evidence>
<dbReference type="RefSeq" id="WP_092307678.1">
    <property type="nucleotide sequence ID" value="NZ_FOZV01000002.1"/>
</dbReference>
<dbReference type="PANTHER" id="PTHR30005:SF0">
    <property type="entry name" value="RETROGRADE REGULATION PROTEIN 2"/>
    <property type="match status" value="1"/>
</dbReference>
<dbReference type="InterPro" id="IPR003695">
    <property type="entry name" value="Ppx_GppA_N"/>
</dbReference>
<dbReference type="InterPro" id="IPR048951">
    <property type="entry name" value="Ppx_C"/>
</dbReference>
<dbReference type="STRING" id="871741.SAMN05192570_1133"/>
<evidence type="ECO:0000313" key="3">
    <source>
        <dbReference type="EMBL" id="SFS41802.1"/>
    </source>
</evidence>
<keyword evidence="4" id="KW-1185">Reference proteome</keyword>
<dbReference type="AlphaFoldDB" id="A0A1I6PNL9"/>
<sequence length="502" mass="52826">MPDVPGSAPGAPRDVAAIDIGSNSIRLVLYRLEGRAIWTVFNEKVLAGLGRDLTRTGRLAVDGVEQALIALKRFAAVLEGVQPSHAFVAATAAVREAEDGADFCARVAAETGLQVQVLSGEEEARRAALGVLAGIPDAAGIVGDLGGSSLELVPISEGNVGRGVTLPLGPFSLGDTLSLEVRRSEIASRLGPASDFRADTLYAVGGAWRTLAQAHMSLTGYPLHILHQYQMGAAEARETARLIARQSRESLEKWPGLTKKRAETLPHASLVLEGLIDRLGLKRIVLSAWGVREGLLYDALDPETAAADPLLAGCTALGARQGVSPALPGVLNAWIAPMLEALPVSFSPGRDAVLTDAACRLADIGARLHPDHRIELAFDQVLRAPVPGQTHAERAWLAMAINARYGGPGATPSPELVRRLLTDEQRRSARAVGLAIRMACDLSGRSPQLLANANADVRGGRLILSAADGYADVLLGEQTRKRGKAAAEALGLKLEIDGRTAT</sequence>